<dbReference type="AlphaFoldDB" id="A0A3P7YFU7"/>
<reference evidence="7 8" key="1">
    <citation type="submission" date="2018-11" db="EMBL/GenBank/DDBJ databases">
        <authorList>
            <consortium name="Pathogen Informatics"/>
        </authorList>
    </citation>
    <scope>NUCLEOTIDE SEQUENCE [LARGE SCALE GENOMIC DNA]</scope>
    <source>
        <strain>Denwood</strain>
        <strain evidence="8">Zambia</strain>
    </source>
</reference>
<evidence type="ECO:0000313" key="7">
    <source>
        <dbReference type="EMBL" id="VDO86301.1"/>
    </source>
</evidence>
<evidence type="ECO:0000256" key="2">
    <source>
        <dbReference type="ARBA" id="ARBA00022771"/>
    </source>
</evidence>
<organism evidence="7 8">
    <name type="scientific">Schistosoma mattheei</name>
    <dbReference type="NCBI Taxonomy" id="31246"/>
    <lineage>
        <taxon>Eukaryota</taxon>
        <taxon>Metazoa</taxon>
        <taxon>Spiralia</taxon>
        <taxon>Lophotrochozoa</taxon>
        <taxon>Platyhelminthes</taxon>
        <taxon>Trematoda</taxon>
        <taxon>Digenea</taxon>
        <taxon>Strigeidida</taxon>
        <taxon>Schistosomatoidea</taxon>
        <taxon>Schistosomatidae</taxon>
        <taxon>Schistosoma</taxon>
    </lineage>
</organism>
<dbReference type="GO" id="GO:0016925">
    <property type="term" value="P:protein sumoylation"/>
    <property type="evidence" value="ECO:0007669"/>
    <property type="project" value="TreeGrafter"/>
</dbReference>
<evidence type="ECO:0000259" key="6">
    <source>
        <dbReference type="PROSITE" id="PS51044"/>
    </source>
</evidence>
<dbReference type="PANTHER" id="PTHR10782">
    <property type="entry name" value="ZINC FINGER MIZ DOMAIN-CONTAINING PROTEIN"/>
    <property type="match status" value="1"/>
</dbReference>
<dbReference type="Pfam" id="PF02891">
    <property type="entry name" value="zf-MIZ"/>
    <property type="match status" value="1"/>
</dbReference>
<gene>
    <name evidence="7" type="ORF">SMTD_LOCUS2356</name>
</gene>
<evidence type="ECO:0000313" key="8">
    <source>
        <dbReference type="Proteomes" id="UP000269396"/>
    </source>
</evidence>
<feature type="region of interest" description="Disordered" evidence="5">
    <location>
        <begin position="40"/>
        <end position="62"/>
    </location>
</feature>
<accession>A0A3P7YFU7</accession>
<proteinExistence type="predicted"/>
<dbReference type="SUPFAM" id="SSF57850">
    <property type="entry name" value="RING/U-box"/>
    <property type="match status" value="1"/>
</dbReference>
<evidence type="ECO:0000256" key="1">
    <source>
        <dbReference type="ARBA" id="ARBA00022723"/>
    </source>
</evidence>
<dbReference type="GO" id="GO:0000785">
    <property type="term" value="C:chromatin"/>
    <property type="evidence" value="ECO:0007669"/>
    <property type="project" value="TreeGrafter"/>
</dbReference>
<keyword evidence="2 4" id="KW-0863">Zinc-finger</keyword>
<dbReference type="EMBL" id="UZAL01003176">
    <property type="protein sequence ID" value="VDO86301.1"/>
    <property type="molecule type" value="Genomic_DNA"/>
</dbReference>
<feature type="domain" description="SP-RING-type" evidence="6">
    <location>
        <begin position="61"/>
        <end position="143"/>
    </location>
</feature>
<dbReference type="Proteomes" id="UP000269396">
    <property type="component" value="Unassembled WGS sequence"/>
</dbReference>
<keyword evidence="3" id="KW-0862">Zinc</keyword>
<protein>
    <recommendedName>
        <fullName evidence="6">SP-RING-type domain-containing protein</fullName>
    </recommendedName>
</protein>
<evidence type="ECO:0000256" key="5">
    <source>
        <dbReference type="SAM" id="MobiDB-lite"/>
    </source>
</evidence>
<dbReference type="PANTHER" id="PTHR10782:SF4">
    <property type="entry name" value="TONALLI, ISOFORM E"/>
    <property type="match status" value="1"/>
</dbReference>
<dbReference type="CDD" id="cd16650">
    <property type="entry name" value="SP-RING_PIAS-like"/>
    <property type="match status" value="1"/>
</dbReference>
<dbReference type="GO" id="GO:0008270">
    <property type="term" value="F:zinc ion binding"/>
    <property type="evidence" value="ECO:0007669"/>
    <property type="project" value="UniProtKB-KW"/>
</dbReference>
<evidence type="ECO:0000256" key="4">
    <source>
        <dbReference type="PROSITE-ProRule" id="PRU00452"/>
    </source>
</evidence>
<keyword evidence="1" id="KW-0479">Metal-binding</keyword>
<sequence length="229" mass="25971">MMRRRSPQQLCGLLHSTSFQNASVMKMEIIKKLSPNATTGNIGSVNNQSQSLARNENDDDDDDDLVMPNTLPVQLLCPLSKCRIEVPVRGRNCRHVQCYDATTYLIINERKPTWNCPVCDGKAVYEDLIVDGLKPEITTTKEFERPSSVIYYAMVITIDDLGSLISPNRSVSDEISARIRKTRLAFANARHLWRRRDIRLSIKERVYCAAVRSVLLHGCETCPSRVEDT</sequence>
<feature type="non-terminal residue" evidence="7">
    <location>
        <position position="229"/>
    </location>
</feature>
<dbReference type="InterPro" id="IPR013083">
    <property type="entry name" value="Znf_RING/FYVE/PHD"/>
</dbReference>
<name>A0A3P7YFU7_9TREM</name>
<dbReference type="GO" id="GO:0061665">
    <property type="term" value="F:SUMO ligase activity"/>
    <property type="evidence" value="ECO:0007669"/>
    <property type="project" value="TreeGrafter"/>
</dbReference>
<dbReference type="PROSITE" id="PS51044">
    <property type="entry name" value="ZF_SP_RING"/>
    <property type="match status" value="1"/>
</dbReference>
<dbReference type="Gene3D" id="3.30.40.10">
    <property type="entry name" value="Zinc/RING finger domain, C3HC4 (zinc finger)"/>
    <property type="match status" value="1"/>
</dbReference>
<evidence type="ECO:0000256" key="3">
    <source>
        <dbReference type="ARBA" id="ARBA00022833"/>
    </source>
</evidence>
<feature type="compositionally biased region" description="Polar residues" evidence="5">
    <location>
        <begin position="40"/>
        <end position="54"/>
    </location>
</feature>
<keyword evidence="8" id="KW-1185">Reference proteome</keyword>
<dbReference type="InterPro" id="IPR004181">
    <property type="entry name" value="Znf_MIZ"/>
</dbReference>